<dbReference type="InterPro" id="IPR057122">
    <property type="entry name" value="TIM-barrel_NCTSP"/>
</dbReference>
<feature type="domain" description="Non-contractile tail sheath N-terminal" evidence="1">
    <location>
        <begin position="18"/>
        <end position="91"/>
    </location>
</feature>
<protein>
    <recommendedName>
        <fullName evidence="5">Tail protein</fullName>
    </recommendedName>
</protein>
<sequence>MTFILARNLPEKPFNTHIKRFDPKYWTVDYNAEMVGVILPINDRSFRVPAQWRTNKDFLGVRWQSEDIYSHEYFRYGTDVNYRDTILAFRANPAEPHKFTCTITDVDFAHTYRLTAYVLDPASNRYVPLDTEYNTNRTYPASVFYPEEEWTEIPLDEMEYFKGRKDYIFILDFNDLRTSANYKGPLASPLNVSQISFDTVEWQSGLGRDATIFQMNQLRPDYMELLISGSIPGAKLTKGDQLQFTYKYYDPAILWNNGIDSTDQTLVVDDWDGFGTGTLRVRGYGRFKGSLVSCDRLYSRFLQAVTPTAVTDSNKYFVDFKITGVRQTIQKKHYPQPVHSIHMTSGFDDNYPQTPQRQVQMVKDLGYRDFWNVYIGMSHYFSGRCGYRDANTGEFLVMERSQSIYALFAGDQQLGGYFEKGLSPNRGTDTFRAELARLFDVTAGLIEPIKGTQRASAIDRACVPPGTTGYPYWWDLEANEPGPALKSAIAEVGTNRIPHVIVWGAGTLDLEAIRYGEGRTPRPSLARTMQAARAIWSYMRSHWKNPELPIIIQNQTWAWTNTEGTRPAGTPVYTSGAKNSWGDFRARGLLLNQNPAGKALTIETFDPATHAPVLSSAASGDRTHKGVLSNSVDIRQLYSTFGFLPNFWEFQYRNGSISSATWAGTPELDDSTVREVLPIGGGLNMAHHFDSYSGAGAARALVSANTLRDQAAIHRGWQVDENYPVDATAGWAYYPVDANADPSGAGWWNLNAGTPGQAALDLVARARATGRPVQNIVFGAGDKDIEFMRFQGNTDASRFQQCLSQMFDWFRAQLGENVTVWLQTLGKLLYHEDGGPWTELAIDEYFAYRDAQVAVAQAQPLTKIGSWVPQAWDTSKYVGTPDHTWMEYTPAYNHEVAAEIGQAVAAGYDRMPDRPAWTYDTRIIWFQGRKDTPGSSTATFVWSGKGTTYRVINTNVATGAIISNQVLTANTFVFTEAEQIAAYGFAASNFNITVIDVTNGFDGVPYQWSGTIETPALPGALNLNATMDAAEDITVTWDKTNGTPAGQQWLVRYQGSKDYITTSLSQVITRADNIAVNGFVGHYCMITVFLRNAATGELTNPVSKDFNV</sequence>
<evidence type="ECO:0000259" key="2">
    <source>
        <dbReference type="Pfam" id="PF23845"/>
    </source>
</evidence>
<feature type="domain" description="Non-contractile tail sheath TIM barrel" evidence="2">
    <location>
        <begin position="337"/>
        <end position="382"/>
    </location>
</feature>
<gene>
    <name evidence="3" type="ORF">PspYZU01_35</name>
</gene>
<dbReference type="Pfam" id="PF23844">
    <property type="entry name" value="NCTSP_N"/>
    <property type="match status" value="1"/>
</dbReference>
<dbReference type="InterPro" id="IPR057102">
    <property type="entry name" value="NCTSP_N"/>
</dbReference>
<reference evidence="3 4" key="1">
    <citation type="submission" date="2017-04" db="EMBL/GenBank/DDBJ databases">
        <title>Isolation of lytic bacteriophages infecting Pseudomonas strains for biocontrol of fish and shrimp spoilage during chilled storage.</title>
        <authorList>
            <person name="Yang Z."/>
            <person name="Tao X."/>
            <person name="Gao L."/>
            <person name="Rao S."/>
        </authorList>
    </citation>
    <scope>NUCLEOTIDE SEQUENCE [LARGE SCALE GENOMIC DNA]</scope>
</reference>
<dbReference type="EMBL" id="KY971609">
    <property type="protein sequence ID" value="ASD51920.1"/>
    <property type="molecule type" value="Genomic_DNA"/>
</dbReference>
<dbReference type="Pfam" id="PF23845">
    <property type="entry name" value="TIM-barrel_NCTSP"/>
    <property type="match status" value="1"/>
</dbReference>
<accession>A0A2U7N2A2</accession>
<organism evidence="3 4">
    <name type="scientific">Pseudomonas phage PspYZU01</name>
    <dbReference type="NCBI Taxonomy" id="1983555"/>
    <lineage>
        <taxon>Viruses</taxon>
        <taxon>Duplodnaviria</taxon>
        <taxon>Heunggongvirae</taxon>
        <taxon>Uroviricota</taxon>
        <taxon>Caudoviricetes</taxon>
        <taxon>Casjensviridae</taxon>
        <taxon>Phobosvirus</taxon>
        <taxon>Phobosvirus PspYZU01</taxon>
    </lineage>
</organism>
<dbReference type="Proteomes" id="UP000248142">
    <property type="component" value="Segment"/>
</dbReference>
<evidence type="ECO:0000313" key="4">
    <source>
        <dbReference type="Proteomes" id="UP000248142"/>
    </source>
</evidence>
<keyword evidence="4" id="KW-1185">Reference proteome</keyword>
<evidence type="ECO:0000259" key="1">
    <source>
        <dbReference type="Pfam" id="PF23844"/>
    </source>
</evidence>
<name>A0A2U7N2A2_9CAUD</name>
<evidence type="ECO:0000313" key="3">
    <source>
        <dbReference type="EMBL" id="ASD51920.1"/>
    </source>
</evidence>
<evidence type="ECO:0008006" key="5">
    <source>
        <dbReference type="Google" id="ProtNLM"/>
    </source>
</evidence>
<proteinExistence type="predicted"/>